<evidence type="ECO:0000313" key="2">
    <source>
        <dbReference type="Proteomes" id="UP000504606"/>
    </source>
</evidence>
<keyword evidence="2" id="KW-1185">Reference proteome</keyword>
<evidence type="ECO:0000313" key="3">
    <source>
        <dbReference type="RefSeq" id="XP_052129543.1"/>
    </source>
</evidence>
<sequence length="102" mass="11611">MPVKRPCKPLNRHFNWREAGVLPSTSHAGFNDENQEPVAGGSKKTSKRGPGRPKRSINKKNMTKSTCRDKSSDAGLFHRTLLSYVSCCFLRFFYPFLIRGCY</sequence>
<organism evidence="2 3">
    <name type="scientific">Frankliniella occidentalis</name>
    <name type="common">Western flower thrips</name>
    <name type="synonym">Euthrips occidentalis</name>
    <dbReference type="NCBI Taxonomy" id="133901"/>
    <lineage>
        <taxon>Eukaryota</taxon>
        <taxon>Metazoa</taxon>
        <taxon>Ecdysozoa</taxon>
        <taxon>Arthropoda</taxon>
        <taxon>Hexapoda</taxon>
        <taxon>Insecta</taxon>
        <taxon>Pterygota</taxon>
        <taxon>Neoptera</taxon>
        <taxon>Paraneoptera</taxon>
        <taxon>Thysanoptera</taxon>
        <taxon>Terebrantia</taxon>
        <taxon>Thripoidea</taxon>
        <taxon>Thripidae</taxon>
        <taxon>Frankliniella</taxon>
    </lineage>
</organism>
<accession>A0A9C6X5L7</accession>
<dbReference type="GeneID" id="127750905"/>
<dbReference type="RefSeq" id="XP_052129543.1">
    <property type="nucleotide sequence ID" value="XM_052273583.1"/>
</dbReference>
<dbReference type="AlphaFoldDB" id="A0A9C6X5L7"/>
<reference evidence="3" key="1">
    <citation type="submission" date="2025-08" db="UniProtKB">
        <authorList>
            <consortium name="RefSeq"/>
        </authorList>
    </citation>
    <scope>IDENTIFICATION</scope>
    <source>
        <tissue evidence="3">Whole organism</tissue>
    </source>
</reference>
<evidence type="ECO:0000256" key="1">
    <source>
        <dbReference type="SAM" id="MobiDB-lite"/>
    </source>
</evidence>
<gene>
    <name evidence="3" type="primary">LOC127750905</name>
</gene>
<protein>
    <submittedName>
        <fullName evidence="3">Uncharacterized protein LOC127750905</fullName>
    </submittedName>
</protein>
<feature type="region of interest" description="Disordered" evidence="1">
    <location>
        <begin position="24"/>
        <end position="71"/>
    </location>
</feature>
<name>A0A9C6X5L7_FRAOC</name>
<dbReference type="KEGG" id="foc:127750905"/>
<feature type="compositionally biased region" description="Basic residues" evidence="1">
    <location>
        <begin position="44"/>
        <end position="62"/>
    </location>
</feature>
<proteinExistence type="predicted"/>
<dbReference type="Proteomes" id="UP000504606">
    <property type="component" value="Unplaced"/>
</dbReference>